<reference evidence="3 4" key="2">
    <citation type="submission" date="2017-06" db="EMBL/GenBank/DDBJ databases">
        <authorList>
            <person name="Kim H.J."/>
            <person name="Triplett B.A."/>
        </authorList>
    </citation>
    <scope>NUCLEOTIDE SEQUENCE [LARGE SCALE GENOMIC DNA]</scope>
    <source>
        <strain evidence="3">Kingella_eburonensis</strain>
    </source>
</reference>
<dbReference type="OrthoDB" id="9808659at2"/>
<dbReference type="InterPro" id="IPR041633">
    <property type="entry name" value="Polbeta"/>
</dbReference>
<dbReference type="AlphaFoldDB" id="A0A238HJ04"/>
<dbReference type="EMBL" id="FXUV01000047">
    <property type="protein sequence ID" value="SMQ13136.1"/>
    <property type="molecule type" value="Genomic_DNA"/>
</dbReference>
<dbReference type="InterPro" id="IPR043519">
    <property type="entry name" value="NT_sf"/>
</dbReference>
<evidence type="ECO:0000259" key="1">
    <source>
        <dbReference type="Pfam" id="PF18765"/>
    </source>
</evidence>
<proteinExistence type="predicted"/>
<name>A0A238HJ04_9NEIS</name>
<feature type="domain" description="Polymerase beta nucleotidyltransferase" evidence="1">
    <location>
        <begin position="25"/>
        <end position="92"/>
    </location>
</feature>
<dbReference type="RefSeq" id="WP_095063164.1">
    <property type="nucleotide sequence ID" value="NZ_FXUV02000052.1"/>
</dbReference>
<evidence type="ECO:0000313" key="2">
    <source>
        <dbReference type="EMBL" id="SMQ13136.1"/>
    </source>
</evidence>
<keyword evidence="4" id="KW-1185">Reference proteome</keyword>
<sequence>MIDLTETHYHIVQAILSRYLPPHYRAWAFGSRVKGTTRQYSDLNLAIISKTPLDLTTLTLLENAFSDSDLPFIVDIVDWASCDRVFQQIIQQNYQEIPF</sequence>
<protein>
    <recommendedName>
        <fullName evidence="1">Polymerase beta nucleotidyltransferase domain-containing protein</fullName>
    </recommendedName>
</protein>
<reference evidence="2" key="1">
    <citation type="submission" date="2017-05" db="EMBL/GenBank/DDBJ databases">
        <authorList>
            <person name="Song R."/>
            <person name="Chenine A.L."/>
            <person name="Ruprecht R.M."/>
        </authorList>
    </citation>
    <scope>NUCLEOTIDE SEQUENCE</scope>
    <source>
        <strain evidence="2">Kingella_eburonensis</strain>
    </source>
</reference>
<evidence type="ECO:0000313" key="3">
    <source>
        <dbReference type="EMBL" id="SNB80843.1"/>
    </source>
</evidence>
<dbReference type="Gene3D" id="3.30.460.10">
    <property type="entry name" value="Beta Polymerase, domain 2"/>
    <property type="match status" value="1"/>
</dbReference>
<dbReference type="EMBL" id="FXUV02000052">
    <property type="protein sequence ID" value="SNB80843.1"/>
    <property type="molecule type" value="Genomic_DNA"/>
</dbReference>
<evidence type="ECO:0000313" key="4">
    <source>
        <dbReference type="Proteomes" id="UP000215450"/>
    </source>
</evidence>
<dbReference type="Proteomes" id="UP000215450">
    <property type="component" value="Unassembled WGS sequence"/>
</dbReference>
<dbReference type="Pfam" id="PF18765">
    <property type="entry name" value="Polbeta"/>
    <property type="match status" value="1"/>
</dbReference>
<gene>
    <name evidence="2" type="ORF">KEBURONENSIS_01878</name>
    <name evidence="3" type="ORF">KEBURONENSIS_01891</name>
</gene>
<organism evidence="2">
    <name type="scientific">Kingella negevensis</name>
    <dbReference type="NCBI Taxonomy" id="1522312"/>
    <lineage>
        <taxon>Bacteria</taxon>
        <taxon>Pseudomonadati</taxon>
        <taxon>Pseudomonadota</taxon>
        <taxon>Betaproteobacteria</taxon>
        <taxon>Neisseriales</taxon>
        <taxon>Neisseriaceae</taxon>
        <taxon>Kingella</taxon>
    </lineage>
</organism>
<dbReference type="SUPFAM" id="SSF81301">
    <property type="entry name" value="Nucleotidyltransferase"/>
    <property type="match status" value="1"/>
</dbReference>
<dbReference type="STRING" id="1522312.GCA_900177895_00713"/>
<accession>A0A238HJ04</accession>
<dbReference type="CDD" id="cd05403">
    <property type="entry name" value="NT_KNTase_like"/>
    <property type="match status" value="1"/>
</dbReference>